<keyword evidence="1" id="KW-0472">Membrane</keyword>
<accession>A0A3M7T4I8</accession>
<keyword evidence="3" id="KW-1185">Reference proteome</keyword>
<evidence type="ECO:0000256" key="1">
    <source>
        <dbReference type="SAM" id="Phobius"/>
    </source>
</evidence>
<feature type="transmembrane region" description="Helical" evidence="1">
    <location>
        <begin position="23"/>
        <end position="44"/>
    </location>
</feature>
<organism evidence="2 3">
    <name type="scientific">Brachionus plicatilis</name>
    <name type="common">Marine rotifer</name>
    <name type="synonym">Brachionus muelleri</name>
    <dbReference type="NCBI Taxonomy" id="10195"/>
    <lineage>
        <taxon>Eukaryota</taxon>
        <taxon>Metazoa</taxon>
        <taxon>Spiralia</taxon>
        <taxon>Gnathifera</taxon>
        <taxon>Rotifera</taxon>
        <taxon>Eurotatoria</taxon>
        <taxon>Monogononta</taxon>
        <taxon>Pseudotrocha</taxon>
        <taxon>Ploima</taxon>
        <taxon>Brachionidae</taxon>
        <taxon>Brachionus</taxon>
    </lineage>
</organism>
<name>A0A3M7T4I8_BRAPC</name>
<keyword evidence="1" id="KW-1133">Transmembrane helix</keyword>
<reference evidence="2 3" key="1">
    <citation type="journal article" date="2018" name="Sci. Rep.">
        <title>Genomic signatures of local adaptation to the degree of environmental predictability in rotifers.</title>
        <authorList>
            <person name="Franch-Gras L."/>
            <person name="Hahn C."/>
            <person name="Garcia-Roger E.M."/>
            <person name="Carmona M.J."/>
            <person name="Serra M."/>
            <person name="Gomez A."/>
        </authorList>
    </citation>
    <scope>NUCLEOTIDE SEQUENCE [LARGE SCALE GENOMIC DNA]</scope>
    <source>
        <strain evidence="2">HYR1</strain>
    </source>
</reference>
<proteinExistence type="predicted"/>
<protein>
    <submittedName>
        <fullName evidence="2">Uncharacterized protein</fullName>
    </submittedName>
</protein>
<dbReference type="EMBL" id="REGN01000313">
    <property type="protein sequence ID" value="RNA42847.1"/>
    <property type="molecule type" value="Genomic_DNA"/>
</dbReference>
<sequence length="154" mass="18136">MYLDFNNINNTAAWPLSKIQKEVISSVFMVHLSFSIKFYLLIYIDSKIRLFKKDDTKIRKKPFVSEPNALTTTGMNIPQDGRIVSVRYFPELLFGGNKISNLIINNKKIFIIIILAFSQTQNFYLMRNLINIILIKDKFFYIISIVLFYLYTTR</sequence>
<dbReference type="AlphaFoldDB" id="A0A3M7T4I8"/>
<feature type="transmembrane region" description="Helical" evidence="1">
    <location>
        <begin position="132"/>
        <end position="151"/>
    </location>
</feature>
<keyword evidence="1" id="KW-0812">Transmembrane</keyword>
<evidence type="ECO:0000313" key="3">
    <source>
        <dbReference type="Proteomes" id="UP000276133"/>
    </source>
</evidence>
<gene>
    <name evidence="2" type="ORF">BpHYR1_015018</name>
</gene>
<dbReference type="Proteomes" id="UP000276133">
    <property type="component" value="Unassembled WGS sequence"/>
</dbReference>
<comment type="caution">
    <text evidence="2">The sequence shown here is derived from an EMBL/GenBank/DDBJ whole genome shotgun (WGS) entry which is preliminary data.</text>
</comment>
<evidence type="ECO:0000313" key="2">
    <source>
        <dbReference type="EMBL" id="RNA42847.1"/>
    </source>
</evidence>